<dbReference type="Proteomes" id="UP000247591">
    <property type="component" value="Unassembled WGS sequence"/>
</dbReference>
<organism evidence="1 2">
    <name type="scientific">Williamsia limnetica</name>
    <dbReference type="NCBI Taxonomy" id="882452"/>
    <lineage>
        <taxon>Bacteria</taxon>
        <taxon>Bacillati</taxon>
        <taxon>Actinomycetota</taxon>
        <taxon>Actinomycetes</taxon>
        <taxon>Mycobacteriales</taxon>
        <taxon>Nocardiaceae</taxon>
        <taxon>Williamsia</taxon>
    </lineage>
</organism>
<sequence>MFDHPLPLTWPREVLHRAQFQHHKAAQTMTGVPAAQHGLVAEILYSCDPRQWTNIDEQTDKQLAALIYRALTSYLDPLDVAAPPVAHWLSLVRGQIAYTAGIDEGELR</sequence>
<comment type="caution">
    <text evidence="1">The sequence shown here is derived from an EMBL/GenBank/DDBJ whole genome shotgun (WGS) entry which is preliminary data.</text>
</comment>
<keyword evidence="2" id="KW-1185">Reference proteome</keyword>
<gene>
    <name evidence="1" type="ORF">DFR67_11639</name>
</gene>
<dbReference type="RefSeq" id="WP_110471870.1">
    <property type="nucleotide sequence ID" value="NZ_QJSP01000016.1"/>
</dbReference>
<protein>
    <submittedName>
        <fullName evidence="1">Uncharacterized protein</fullName>
    </submittedName>
</protein>
<dbReference type="AlphaFoldDB" id="A0A318RPC6"/>
<proteinExistence type="predicted"/>
<accession>A0A318RPC6</accession>
<reference evidence="1 2" key="1">
    <citation type="submission" date="2018-06" db="EMBL/GenBank/DDBJ databases">
        <title>Genomic Encyclopedia of Type Strains, Phase IV (KMG-IV): sequencing the most valuable type-strain genomes for metagenomic binning, comparative biology and taxonomic classification.</title>
        <authorList>
            <person name="Goeker M."/>
        </authorList>
    </citation>
    <scope>NUCLEOTIDE SEQUENCE [LARGE SCALE GENOMIC DNA]</scope>
    <source>
        <strain evidence="1 2">DSM 45521</strain>
    </source>
</reference>
<name>A0A318RPC6_WILLI</name>
<dbReference type="EMBL" id="QJSP01000016">
    <property type="protein sequence ID" value="PYE13485.1"/>
    <property type="molecule type" value="Genomic_DNA"/>
</dbReference>
<evidence type="ECO:0000313" key="1">
    <source>
        <dbReference type="EMBL" id="PYE13485.1"/>
    </source>
</evidence>
<evidence type="ECO:0000313" key="2">
    <source>
        <dbReference type="Proteomes" id="UP000247591"/>
    </source>
</evidence>